<accession>A0AAQ3S3Q3</accession>
<sequence length="120" mass="13063">MPLIRTTPPLPCAISTLTTLTNASLSSSSTLSAATFGSHLLRKIQNPIIGFSATRNRSRAALIRAKAGADYYSTLNNQYLEHKGRLKFPVFRHVALVMVQEPNQRIALSNAQIAVAEGEK</sequence>
<keyword evidence="2" id="KW-1185">Reference proteome</keyword>
<protein>
    <submittedName>
        <fullName evidence="1">Uncharacterized protein</fullName>
    </submittedName>
</protein>
<reference evidence="1 2" key="1">
    <citation type="journal article" date="2023" name="Life. Sci Alliance">
        <title>Evolutionary insights into 3D genome organization and epigenetic landscape of Vigna mungo.</title>
        <authorList>
            <person name="Junaid A."/>
            <person name="Singh B."/>
            <person name="Bhatia S."/>
        </authorList>
    </citation>
    <scope>NUCLEOTIDE SEQUENCE [LARGE SCALE GENOMIC DNA]</scope>
    <source>
        <strain evidence="1">Urdbean</strain>
    </source>
</reference>
<evidence type="ECO:0000313" key="2">
    <source>
        <dbReference type="Proteomes" id="UP001374535"/>
    </source>
</evidence>
<organism evidence="1 2">
    <name type="scientific">Vigna mungo</name>
    <name type="common">Black gram</name>
    <name type="synonym">Phaseolus mungo</name>
    <dbReference type="NCBI Taxonomy" id="3915"/>
    <lineage>
        <taxon>Eukaryota</taxon>
        <taxon>Viridiplantae</taxon>
        <taxon>Streptophyta</taxon>
        <taxon>Embryophyta</taxon>
        <taxon>Tracheophyta</taxon>
        <taxon>Spermatophyta</taxon>
        <taxon>Magnoliopsida</taxon>
        <taxon>eudicotyledons</taxon>
        <taxon>Gunneridae</taxon>
        <taxon>Pentapetalae</taxon>
        <taxon>rosids</taxon>
        <taxon>fabids</taxon>
        <taxon>Fabales</taxon>
        <taxon>Fabaceae</taxon>
        <taxon>Papilionoideae</taxon>
        <taxon>50 kb inversion clade</taxon>
        <taxon>NPAAA clade</taxon>
        <taxon>indigoferoid/millettioid clade</taxon>
        <taxon>Phaseoleae</taxon>
        <taxon>Vigna</taxon>
    </lineage>
</organism>
<dbReference type="EMBL" id="CP144697">
    <property type="protein sequence ID" value="WVZ14776.1"/>
    <property type="molecule type" value="Genomic_DNA"/>
</dbReference>
<dbReference type="AlphaFoldDB" id="A0AAQ3S3Q3"/>
<dbReference type="Proteomes" id="UP001374535">
    <property type="component" value="Chromosome 4"/>
</dbReference>
<name>A0AAQ3S3Q3_VIGMU</name>
<evidence type="ECO:0000313" key="1">
    <source>
        <dbReference type="EMBL" id="WVZ14776.1"/>
    </source>
</evidence>
<proteinExistence type="predicted"/>
<gene>
    <name evidence="1" type="ORF">V8G54_012342</name>
</gene>